<accession>A0AAI8YZV7</accession>
<feature type="compositionally biased region" description="Basic and acidic residues" evidence="1">
    <location>
        <begin position="461"/>
        <end position="483"/>
    </location>
</feature>
<comment type="caution">
    <text evidence="2">The sequence shown here is derived from an EMBL/GenBank/DDBJ whole genome shotgun (WGS) entry which is preliminary data.</text>
</comment>
<reference evidence="2" key="1">
    <citation type="submission" date="2023-11" db="EMBL/GenBank/DDBJ databases">
        <authorList>
            <person name="Alioto T."/>
            <person name="Alioto T."/>
            <person name="Gomez Garrido J."/>
        </authorList>
    </citation>
    <scope>NUCLEOTIDE SEQUENCE</scope>
</reference>
<feature type="compositionally biased region" description="Low complexity" evidence="1">
    <location>
        <begin position="309"/>
        <end position="319"/>
    </location>
</feature>
<feature type="region of interest" description="Disordered" evidence="1">
    <location>
        <begin position="499"/>
        <end position="556"/>
    </location>
</feature>
<protein>
    <submittedName>
        <fullName evidence="2">Uncharacterized protein</fullName>
    </submittedName>
</protein>
<feature type="compositionally biased region" description="Basic and acidic residues" evidence="1">
    <location>
        <begin position="606"/>
        <end position="627"/>
    </location>
</feature>
<name>A0AAI8YZV7_9PEZI</name>
<feature type="region of interest" description="Disordered" evidence="1">
    <location>
        <begin position="453"/>
        <end position="483"/>
    </location>
</feature>
<evidence type="ECO:0000256" key="1">
    <source>
        <dbReference type="SAM" id="MobiDB-lite"/>
    </source>
</evidence>
<feature type="compositionally biased region" description="Polar residues" evidence="1">
    <location>
        <begin position="339"/>
        <end position="348"/>
    </location>
</feature>
<feature type="compositionally biased region" description="Basic and acidic residues" evidence="1">
    <location>
        <begin position="154"/>
        <end position="167"/>
    </location>
</feature>
<keyword evidence="3" id="KW-1185">Reference proteome</keyword>
<feature type="region of interest" description="Disordered" evidence="1">
    <location>
        <begin position="309"/>
        <end position="355"/>
    </location>
</feature>
<proteinExistence type="predicted"/>
<feature type="region of interest" description="Disordered" evidence="1">
    <location>
        <begin position="589"/>
        <end position="627"/>
    </location>
</feature>
<dbReference type="EMBL" id="CAVMBE010000031">
    <property type="protein sequence ID" value="CAK4026918.1"/>
    <property type="molecule type" value="Genomic_DNA"/>
</dbReference>
<dbReference type="AlphaFoldDB" id="A0AAI8YZV7"/>
<sequence>MGLPIWRDPEEKKSARNVVKVDATAALRSSIRRRPSVHGRRTIRTRLPRDPSLIPPRFQRSPPPSSGFNGLREPRRTEDRGVPPISSLLEAANRNRDGLPPPPVPESHNYVVDLTMTDEEEERGGRRQPHGRWESREIRDARRNLAELRNRRDALQRQRDRIRRENEALEDSADGLRRSPTPPADRNDPSVPMHTIILNPGEPLRIIRSPEPIHRRNRPHSRNESSSSRRSALPTPPLETSGPDDGDRDMPTRRRSHPLSNTWRAESPVDGLGDRNRSPSPGDGWTITITPDETLPSAESSFASTAASQSFNASSNSTQITEPDGLSVNSSSRRETDNGAEQSDSASSVDPDDLVCTDEDMFSTEAFAQDMYYHEMRTSEGRSRIAAHQRLRDEEGNRFALAAEPALVDIGFRLIEEALETDEGRERILQIRHTAPENVQHFEDMLAASRRVRNRRLRRSARVEDSPEPPRPRPDRYSQETRDVIEETRSQVHDYFRRFGADTLRPRSTSPPPQYEPLNSHPDVNTFTSRDGPEPHPVSPPSQRSEREVSDALLSGDVQELDSMRRIVERLAARDDVPEEWWMSMGLNLSRTRPRHRSPHTARRSSPRDGELDTVRSGRVERGNPRL</sequence>
<evidence type="ECO:0000313" key="3">
    <source>
        <dbReference type="Proteomes" id="UP001296104"/>
    </source>
</evidence>
<feature type="compositionally biased region" description="Basic residues" evidence="1">
    <location>
        <begin position="592"/>
        <end position="605"/>
    </location>
</feature>
<evidence type="ECO:0000313" key="2">
    <source>
        <dbReference type="EMBL" id="CAK4026918.1"/>
    </source>
</evidence>
<organism evidence="2 3">
    <name type="scientific">Lecanosticta acicola</name>
    <dbReference type="NCBI Taxonomy" id="111012"/>
    <lineage>
        <taxon>Eukaryota</taxon>
        <taxon>Fungi</taxon>
        <taxon>Dikarya</taxon>
        <taxon>Ascomycota</taxon>
        <taxon>Pezizomycotina</taxon>
        <taxon>Dothideomycetes</taxon>
        <taxon>Dothideomycetidae</taxon>
        <taxon>Mycosphaerellales</taxon>
        <taxon>Mycosphaerellaceae</taxon>
        <taxon>Lecanosticta</taxon>
    </lineage>
</organism>
<dbReference type="Proteomes" id="UP001296104">
    <property type="component" value="Unassembled WGS sequence"/>
</dbReference>
<feature type="compositionally biased region" description="Basic residues" evidence="1">
    <location>
        <begin position="30"/>
        <end position="46"/>
    </location>
</feature>
<gene>
    <name evidence="2" type="ORF">LECACI_7A005043</name>
</gene>
<feature type="region of interest" description="Disordered" evidence="1">
    <location>
        <begin position="30"/>
        <end position="84"/>
    </location>
</feature>
<feature type="region of interest" description="Disordered" evidence="1">
    <location>
        <begin position="154"/>
        <end position="292"/>
    </location>
</feature>
<feature type="compositionally biased region" description="Basic and acidic residues" evidence="1">
    <location>
        <begin position="72"/>
        <end position="81"/>
    </location>
</feature>